<evidence type="ECO:0000256" key="2">
    <source>
        <dbReference type="ARBA" id="ARBA00022617"/>
    </source>
</evidence>
<comment type="caution">
    <text evidence="8">The sequence shown here is derived from an EMBL/GenBank/DDBJ whole genome shotgun (WGS) entry which is preliminary data.</text>
</comment>
<dbReference type="GO" id="GO:0046872">
    <property type="term" value="F:metal ion binding"/>
    <property type="evidence" value="ECO:0007669"/>
    <property type="project" value="UniProtKB-KW"/>
</dbReference>
<evidence type="ECO:0000313" key="9">
    <source>
        <dbReference type="Proteomes" id="UP001165082"/>
    </source>
</evidence>
<evidence type="ECO:0000256" key="3">
    <source>
        <dbReference type="ARBA" id="ARBA00022621"/>
    </source>
</evidence>
<keyword evidence="2 6" id="KW-0349">Heme</keyword>
<proteinExistence type="inferred from homology"/>
<dbReference type="CDD" id="cd01040">
    <property type="entry name" value="Mb-like"/>
    <property type="match status" value="1"/>
</dbReference>
<name>A0A9W6ZNZ5_9STRA</name>
<dbReference type="PANTHER" id="PTHR46458:SF1">
    <property type="entry name" value="GEO09476P1"/>
    <property type="match status" value="1"/>
</dbReference>
<evidence type="ECO:0000313" key="8">
    <source>
        <dbReference type="EMBL" id="GMH53410.1"/>
    </source>
</evidence>
<protein>
    <recommendedName>
        <fullName evidence="7">Globin domain-containing protein</fullName>
    </recommendedName>
</protein>
<dbReference type="InterPro" id="IPR000971">
    <property type="entry name" value="Globin"/>
</dbReference>
<dbReference type="GO" id="GO:0005344">
    <property type="term" value="F:oxygen carrier activity"/>
    <property type="evidence" value="ECO:0007669"/>
    <property type="project" value="UniProtKB-KW"/>
</dbReference>
<dbReference type="SUPFAM" id="SSF46458">
    <property type="entry name" value="Globin-like"/>
    <property type="match status" value="1"/>
</dbReference>
<evidence type="ECO:0000256" key="5">
    <source>
        <dbReference type="ARBA" id="ARBA00023004"/>
    </source>
</evidence>
<dbReference type="Gene3D" id="1.10.490.10">
    <property type="entry name" value="Globins"/>
    <property type="match status" value="1"/>
</dbReference>
<keyword evidence="1 6" id="KW-0813">Transport</keyword>
<dbReference type="PANTHER" id="PTHR46458">
    <property type="entry name" value="BLR2807 PROTEIN"/>
    <property type="match status" value="1"/>
</dbReference>
<evidence type="ECO:0000256" key="1">
    <source>
        <dbReference type="ARBA" id="ARBA00022448"/>
    </source>
</evidence>
<reference evidence="8" key="1">
    <citation type="submission" date="2022-07" db="EMBL/GenBank/DDBJ databases">
        <title>Genome analysis of Parmales, a sister group of diatoms, reveals the evolutionary specialization of diatoms from phago-mixotrophs to photoautotrophs.</title>
        <authorList>
            <person name="Ban H."/>
            <person name="Sato S."/>
            <person name="Yoshikawa S."/>
            <person name="Kazumasa Y."/>
            <person name="Nakamura Y."/>
            <person name="Ichinomiya M."/>
            <person name="Saitoh K."/>
            <person name="Sato N."/>
            <person name="Blanc-Mathieu R."/>
            <person name="Endo H."/>
            <person name="Kuwata A."/>
            <person name="Ogata H."/>
        </authorList>
    </citation>
    <scope>NUCLEOTIDE SEQUENCE</scope>
</reference>
<feature type="domain" description="Globin" evidence="7">
    <location>
        <begin position="1"/>
        <end position="156"/>
    </location>
</feature>
<keyword evidence="5" id="KW-0408">Iron</keyword>
<dbReference type="OrthoDB" id="417967at2759"/>
<keyword evidence="9" id="KW-1185">Reference proteome</keyword>
<dbReference type="GO" id="GO:0019825">
    <property type="term" value="F:oxygen binding"/>
    <property type="evidence" value="ECO:0007669"/>
    <property type="project" value="InterPro"/>
</dbReference>
<dbReference type="InterPro" id="IPR009050">
    <property type="entry name" value="Globin-like_sf"/>
</dbReference>
<dbReference type="PROSITE" id="PS01033">
    <property type="entry name" value="GLOBIN"/>
    <property type="match status" value="1"/>
</dbReference>
<dbReference type="InterPro" id="IPR044399">
    <property type="entry name" value="Mb-like_M"/>
</dbReference>
<sequence length="156" mass="17594">MKVEVITSSWDVVRTVVSAEGIGTMLFHRLFILDPTLLSFFKFSTSFDFHSLSKDFAAPNRDLFESEGFLNHARIVVGAIDMLVKNLRDLGKCLEILTELGERHKEYGITIPNYDALGVALINTLKAGLGDQFGGKEEESWTWLWGIIKATMTKMY</sequence>
<organism evidence="8 9">
    <name type="scientific">Triparma retinervis</name>
    <dbReference type="NCBI Taxonomy" id="2557542"/>
    <lineage>
        <taxon>Eukaryota</taxon>
        <taxon>Sar</taxon>
        <taxon>Stramenopiles</taxon>
        <taxon>Ochrophyta</taxon>
        <taxon>Bolidophyceae</taxon>
        <taxon>Parmales</taxon>
        <taxon>Triparmaceae</taxon>
        <taxon>Triparma</taxon>
    </lineage>
</organism>
<dbReference type="Proteomes" id="UP001165082">
    <property type="component" value="Unassembled WGS sequence"/>
</dbReference>
<dbReference type="InterPro" id="IPR050532">
    <property type="entry name" value="Globin-like_OT"/>
</dbReference>
<evidence type="ECO:0000259" key="7">
    <source>
        <dbReference type="PROSITE" id="PS01033"/>
    </source>
</evidence>
<dbReference type="GO" id="GO:0020037">
    <property type="term" value="F:heme binding"/>
    <property type="evidence" value="ECO:0007669"/>
    <property type="project" value="InterPro"/>
</dbReference>
<dbReference type="Pfam" id="PF00042">
    <property type="entry name" value="Globin"/>
    <property type="match status" value="1"/>
</dbReference>
<keyword evidence="3 6" id="KW-0561">Oxygen transport</keyword>
<dbReference type="EMBL" id="BRXZ01003364">
    <property type="protein sequence ID" value="GMH53410.1"/>
    <property type="molecule type" value="Genomic_DNA"/>
</dbReference>
<evidence type="ECO:0000256" key="6">
    <source>
        <dbReference type="RuleBase" id="RU000356"/>
    </source>
</evidence>
<accession>A0A9W6ZNZ5</accession>
<comment type="similarity">
    <text evidence="6">Belongs to the globin family.</text>
</comment>
<dbReference type="InterPro" id="IPR012292">
    <property type="entry name" value="Globin/Proto"/>
</dbReference>
<dbReference type="AlphaFoldDB" id="A0A9W6ZNZ5"/>
<keyword evidence="4" id="KW-0479">Metal-binding</keyword>
<gene>
    <name evidence="8" type="ORF">TrRE_jg10029</name>
</gene>
<evidence type="ECO:0000256" key="4">
    <source>
        <dbReference type="ARBA" id="ARBA00022723"/>
    </source>
</evidence>